<dbReference type="AlphaFoldDB" id="A0A7X3SQD0"/>
<proteinExistence type="predicted"/>
<accession>A0A7X3SQD0</accession>
<protein>
    <recommendedName>
        <fullName evidence="1">PAS domain-containing protein</fullName>
    </recommendedName>
</protein>
<organism evidence="2 3">
    <name type="scientific">Microvirga makkahensis</name>
    <dbReference type="NCBI Taxonomy" id="1128670"/>
    <lineage>
        <taxon>Bacteria</taxon>
        <taxon>Pseudomonadati</taxon>
        <taxon>Pseudomonadota</taxon>
        <taxon>Alphaproteobacteria</taxon>
        <taxon>Hyphomicrobiales</taxon>
        <taxon>Methylobacteriaceae</taxon>
        <taxon>Microvirga</taxon>
    </lineage>
</organism>
<dbReference type="InterPro" id="IPR000014">
    <property type="entry name" value="PAS"/>
</dbReference>
<evidence type="ECO:0000313" key="3">
    <source>
        <dbReference type="Proteomes" id="UP000436483"/>
    </source>
</evidence>
<comment type="caution">
    <text evidence="2">The sequence shown here is derived from an EMBL/GenBank/DDBJ whole genome shotgun (WGS) entry which is preliminary data.</text>
</comment>
<name>A0A7X3SQD0_9HYPH</name>
<keyword evidence="3" id="KW-1185">Reference proteome</keyword>
<reference evidence="2 3" key="2">
    <citation type="submission" date="2020-01" db="EMBL/GenBank/DDBJ databases">
        <title>Microvirga sp. nov., an arsenate reduction bacterium isolated from Tibet hotspring sediments.</title>
        <authorList>
            <person name="Xian W.-D."/>
            <person name="Li W.-J."/>
        </authorList>
    </citation>
    <scope>NUCLEOTIDE SEQUENCE [LARGE SCALE GENOMIC DNA]</scope>
    <source>
        <strain evidence="2 3">KCTC 23863</strain>
    </source>
</reference>
<dbReference type="EMBL" id="WURB01000011">
    <property type="protein sequence ID" value="MXQ12964.1"/>
    <property type="molecule type" value="Genomic_DNA"/>
</dbReference>
<dbReference type="PROSITE" id="PS50112">
    <property type="entry name" value="PAS"/>
    <property type="match status" value="1"/>
</dbReference>
<dbReference type="Gene3D" id="3.30.450.20">
    <property type="entry name" value="PAS domain"/>
    <property type="match status" value="2"/>
</dbReference>
<dbReference type="Proteomes" id="UP000436483">
    <property type="component" value="Unassembled WGS sequence"/>
</dbReference>
<dbReference type="OrthoDB" id="9760752at2"/>
<dbReference type="SUPFAM" id="SSF55785">
    <property type="entry name" value="PYP-like sensor domain (PAS domain)"/>
    <property type="match status" value="1"/>
</dbReference>
<gene>
    <name evidence="2" type="ORF">GR328_16165</name>
</gene>
<evidence type="ECO:0000259" key="1">
    <source>
        <dbReference type="PROSITE" id="PS50112"/>
    </source>
</evidence>
<reference evidence="2 3" key="1">
    <citation type="submission" date="2019-12" db="EMBL/GenBank/DDBJ databases">
        <authorList>
            <person name="Yuan C.-G."/>
        </authorList>
    </citation>
    <scope>NUCLEOTIDE SEQUENCE [LARGE SCALE GENOMIC DNA]</scope>
    <source>
        <strain evidence="2 3">KCTC 23863</strain>
    </source>
</reference>
<dbReference type="RefSeq" id="WP_160885540.1">
    <property type="nucleotide sequence ID" value="NZ_WURB01000011.1"/>
</dbReference>
<evidence type="ECO:0000313" key="2">
    <source>
        <dbReference type="EMBL" id="MXQ12964.1"/>
    </source>
</evidence>
<dbReference type="InterPro" id="IPR035965">
    <property type="entry name" value="PAS-like_dom_sf"/>
</dbReference>
<sequence length="140" mass="15212">MTGSLDVSGLSLDETPLALWRGFKGRLEQARVGIAPPVFLPVLVSSQAGPGATAEERFVEFSFQPVREGSGMLLRIAVHGSDVTARVLRERELNASNERSEAILEALGDGFVVFDEEFRVTRLNPVALRYDGRQADAIIG</sequence>
<feature type="domain" description="PAS" evidence="1">
    <location>
        <begin position="96"/>
        <end position="140"/>
    </location>
</feature>